<name>C1DDQ1_AZOVD</name>
<dbReference type="OrthoDB" id="122910at2"/>
<evidence type="ECO:0000313" key="2">
    <source>
        <dbReference type="EMBL" id="ACO78022.1"/>
    </source>
</evidence>
<evidence type="ECO:0000256" key="1">
    <source>
        <dbReference type="SAM" id="MobiDB-lite"/>
    </source>
</evidence>
<evidence type="ECO:0008006" key="4">
    <source>
        <dbReference type="Google" id="ProtNLM"/>
    </source>
</evidence>
<dbReference type="InterPro" id="IPR018648">
    <property type="entry name" value="DUF2076"/>
</dbReference>
<dbReference type="Proteomes" id="UP000002424">
    <property type="component" value="Chromosome"/>
</dbReference>
<feature type="region of interest" description="Disordered" evidence="1">
    <location>
        <begin position="1"/>
        <end position="32"/>
    </location>
</feature>
<dbReference type="RefSeq" id="WP_012700432.1">
    <property type="nucleotide sequence ID" value="NC_012560.1"/>
</dbReference>
<feature type="region of interest" description="Disordered" evidence="1">
    <location>
        <begin position="196"/>
        <end position="252"/>
    </location>
</feature>
<proteinExistence type="predicted"/>
<feature type="compositionally biased region" description="Gly residues" evidence="1">
    <location>
        <begin position="93"/>
        <end position="102"/>
    </location>
</feature>
<sequence>MQSEEKNLIDGLFSRLRDVEGQSTPRDPQAESVIREHIARQPAAPYYMAQAIIVQENAIQQLDGRVKELEAQIEQLKQQQAQNDSRQQSSGGFLAGLFGGGRSEPKPQQPVARPQQPVARPAASSGWSEPGYGNQGGFGQQPGQQPGFQRGGAYAPQAGGGFLSGALQTAAGVAGGMVLGNVLMDLFNGDEGHAAAAETAAAAPEPAPQVAEESHAPQEDYFADSGDSGGDYFADSGDAGGDFFGGDDEDFV</sequence>
<dbReference type="eggNOG" id="COG3416">
    <property type="taxonomic scope" value="Bacteria"/>
</dbReference>
<dbReference type="STRING" id="322710.Avin_18090"/>
<keyword evidence="3" id="KW-1185">Reference proteome</keyword>
<dbReference type="HOGENOM" id="CLU_082335_1_0_6"/>
<feature type="compositionally biased region" description="Low complexity" evidence="1">
    <location>
        <begin position="141"/>
        <end position="152"/>
    </location>
</feature>
<accession>C1DDQ1</accession>
<feature type="compositionally biased region" description="Low complexity" evidence="1">
    <location>
        <begin position="109"/>
        <end position="123"/>
    </location>
</feature>
<dbReference type="EnsemblBacteria" id="ACO78022">
    <property type="protein sequence ID" value="ACO78022"/>
    <property type="gene ID" value="Avin_18090"/>
</dbReference>
<dbReference type="EMBL" id="CP001157">
    <property type="protein sequence ID" value="ACO78022.1"/>
    <property type="molecule type" value="Genomic_DNA"/>
</dbReference>
<feature type="region of interest" description="Disordered" evidence="1">
    <location>
        <begin position="78"/>
        <end position="153"/>
    </location>
</feature>
<feature type="compositionally biased region" description="Low complexity" evidence="1">
    <location>
        <begin position="223"/>
        <end position="237"/>
    </location>
</feature>
<dbReference type="AlphaFoldDB" id="C1DDQ1"/>
<dbReference type="GeneID" id="88185064"/>
<gene>
    <name evidence="2" type="ordered locus">Avin_18090</name>
</gene>
<dbReference type="Pfam" id="PF09849">
    <property type="entry name" value="DUF2076"/>
    <property type="match status" value="1"/>
</dbReference>
<dbReference type="KEGG" id="avn:Avin_18090"/>
<protein>
    <recommendedName>
        <fullName evidence="4">Periplasmic ligand-binding sensor protein</fullName>
    </recommendedName>
</protein>
<feature type="compositionally biased region" description="Low complexity" evidence="1">
    <location>
        <begin position="196"/>
        <end position="211"/>
    </location>
</feature>
<reference evidence="2 3" key="1">
    <citation type="journal article" date="2009" name="J. Bacteriol.">
        <title>Genome sequence of Azotobacter vinelandii, an obligate aerobe specialized to support diverse anaerobic metabolic processes.</title>
        <authorList>
            <person name="Setubal J.C."/>
            <person name="dos Santos P."/>
            <person name="Goldman B.S."/>
            <person name="Ertesvag H."/>
            <person name="Espin G."/>
            <person name="Rubio L.M."/>
            <person name="Valla S."/>
            <person name="Almeida N.F."/>
            <person name="Balasubramanian D."/>
            <person name="Cromes L."/>
            <person name="Curatti L."/>
            <person name="Du Z."/>
            <person name="Godsy E."/>
            <person name="Goodner B."/>
            <person name="Hellner-Burris K."/>
            <person name="Hernandez J.A."/>
            <person name="Houmiel K."/>
            <person name="Imperial J."/>
            <person name="Kennedy C."/>
            <person name="Larson T.J."/>
            <person name="Latreille P."/>
            <person name="Ligon L.S."/>
            <person name="Lu J."/>
            <person name="Maerk M."/>
            <person name="Miller N.M."/>
            <person name="Norton S."/>
            <person name="O'Carroll I.P."/>
            <person name="Paulsen I."/>
            <person name="Raulfs E.C."/>
            <person name="Roemer R."/>
            <person name="Rosser J."/>
            <person name="Segura D."/>
            <person name="Slater S."/>
            <person name="Stricklin S.L."/>
            <person name="Studholme D.J."/>
            <person name="Sun J."/>
            <person name="Viana C.J."/>
            <person name="Wallin E."/>
            <person name="Wang B."/>
            <person name="Wheeler C."/>
            <person name="Zhu H."/>
            <person name="Dean D.R."/>
            <person name="Dixon R."/>
            <person name="Wood D."/>
        </authorList>
    </citation>
    <scope>NUCLEOTIDE SEQUENCE [LARGE SCALE GENOMIC DNA]</scope>
    <source>
        <strain evidence="3">DJ / ATCC BAA-1303</strain>
    </source>
</reference>
<feature type="compositionally biased region" description="Low complexity" evidence="1">
    <location>
        <begin position="78"/>
        <end position="92"/>
    </location>
</feature>
<organism evidence="2 3">
    <name type="scientific">Azotobacter vinelandii (strain DJ / ATCC BAA-1303)</name>
    <dbReference type="NCBI Taxonomy" id="322710"/>
    <lineage>
        <taxon>Bacteria</taxon>
        <taxon>Pseudomonadati</taxon>
        <taxon>Pseudomonadota</taxon>
        <taxon>Gammaproteobacteria</taxon>
        <taxon>Pseudomonadales</taxon>
        <taxon>Pseudomonadaceae</taxon>
        <taxon>Azotobacter</taxon>
    </lineage>
</organism>
<evidence type="ECO:0000313" key="3">
    <source>
        <dbReference type="Proteomes" id="UP000002424"/>
    </source>
</evidence>